<gene>
    <name evidence="5" type="ORF">EJ08DRAFT_628206</name>
</gene>
<keyword evidence="3" id="KW-0106">Calcium</keyword>
<dbReference type="EMBL" id="MU007018">
    <property type="protein sequence ID" value="KAF2434067.1"/>
    <property type="molecule type" value="Genomic_DNA"/>
</dbReference>
<dbReference type="InterPro" id="IPR011992">
    <property type="entry name" value="EF-hand-dom_pair"/>
</dbReference>
<dbReference type="OrthoDB" id="26525at2759"/>
<accession>A0A9P4NYL7</accession>
<dbReference type="Gene3D" id="1.10.238.10">
    <property type="entry name" value="EF-hand"/>
    <property type="match status" value="1"/>
</dbReference>
<feature type="region of interest" description="Disordered" evidence="4">
    <location>
        <begin position="1"/>
        <end position="20"/>
    </location>
</feature>
<dbReference type="AlphaFoldDB" id="A0A9P4NYL7"/>
<dbReference type="PANTHER" id="PTHR23048">
    <property type="entry name" value="MYOSIN LIGHT CHAIN 1, 3"/>
    <property type="match status" value="1"/>
</dbReference>
<comment type="caution">
    <text evidence="5">The sequence shown here is derived from an EMBL/GenBank/DDBJ whole genome shotgun (WGS) entry which is preliminary data.</text>
</comment>
<evidence type="ECO:0000256" key="1">
    <source>
        <dbReference type="ARBA" id="ARBA00020786"/>
    </source>
</evidence>
<evidence type="ECO:0000256" key="3">
    <source>
        <dbReference type="ARBA" id="ARBA00022837"/>
    </source>
</evidence>
<proteinExistence type="predicted"/>
<name>A0A9P4NYL7_9PEZI</name>
<dbReference type="PANTHER" id="PTHR23048:SF59">
    <property type="entry name" value="EF-HAND SUPERFAMILY PROTEIN"/>
    <property type="match status" value="1"/>
</dbReference>
<protein>
    <recommendedName>
        <fullName evidence="1">Calmodulin</fullName>
    </recommendedName>
</protein>
<dbReference type="Proteomes" id="UP000800235">
    <property type="component" value="Unassembled WGS sequence"/>
</dbReference>
<keyword evidence="2" id="KW-0677">Repeat</keyword>
<keyword evidence="6" id="KW-1185">Reference proteome</keyword>
<evidence type="ECO:0000313" key="5">
    <source>
        <dbReference type="EMBL" id="KAF2434067.1"/>
    </source>
</evidence>
<organism evidence="5 6">
    <name type="scientific">Tothia fuscella</name>
    <dbReference type="NCBI Taxonomy" id="1048955"/>
    <lineage>
        <taxon>Eukaryota</taxon>
        <taxon>Fungi</taxon>
        <taxon>Dikarya</taxon>
        <taxon>Ascomycota</taxon>
        <taxon>Pezizomycotina</taxon>
        <taxon>Dothideomycetes</taxon>
        <taxon>Pleosporomycetidae</taxon>
        <taxon>Venturiales</taxon>
        <taxon>Cylindrosympodiaceae</taxon>
        <taxon>Tothia</taxon>
    </lineage>
</organism>
<evidence type="ECO:0000313" key="6">
    <source>
        <dbReference type="Proteomes" id="UP000800235"/>
    </source>
</evidence>
<dbReference type="GO" id="GO:0016460">
    <property type="term" value="C:myosin II complex"/>
    <property type="evidence" value="ECO:0007669"/>
    <property type="project" value="TreeGrafter"/>
</dbReference>
<sequence length="193" mass="21678">MAPKRRAPPAASAPPAKRLSKLAKENHITNEQELEIREAFSLFSVEVEEFDNEKEGVLKTDDVRRCLVALGVTVKKSQLPSLMDTLDPMDSGFVTFGPFLSYAAIHMQQEDQEVQQGYIQEVQDSYNLFTANKPGPITLVHLRRICALLKEEVDDQLLKDMLAEANGEGREGWRRGVNLDAFEDVMRRAGVFG</sequence>
<dbReference type="InterPro" id="IPR050230">
    <property type="entry name" value="CALM/Myosin/TropC-like"/>
</dbReference>
<dbReference type="SUPFAM" id="SSF47473">
    <property type="entry name" value="EF-hand"/>
    <property type="match status" value="1"/>
</dbReference>
<reference evidence="5" key="1">
    <citation type="journal article" date="2020" name="Stud. Mycol.">
        <title>101 Dothideomycetes genomes: a test case for predicting lifestyles and emergence of pathogens.</title>
        <authorList>
            <person name="Haridas S."/>
            <person name="Albert R."/>
            <person name="Binder M."/>
            <person name="Bloem J."/>
            <person name="Labutti K."/>
            <person name="Salamov A."/>
            <person name="Andreopoulos B."/>
            <person name="Baker S."/>
            <person name="Barry K."/>
            <person name="Bills G."/>
            <person name="Bluhm B."/>
            <person name="Cannon C."/>
            <person name="Castanera R."/>
            <person name="Culley D."/>
            <person name="Daum C."/>
            <person name="Ezra D."/>
            <person name="Gonzalez J."/>
            <person name="Henrissat B."/>
            <person name="Kuo A."/>
            <person name="Liang C."/>
            <person name="Lipzen A."/>
            <person name="Lutzoni F."/>
            <person name="Magnuson J."/>
            <person name="Mondo S."/>
            <person name="Nolan M."/>
            <person name="Ohm R."/>
            <person name="Pangilinan J."/>
            <person name="Park H.-J."/>
            <person name="Ramirez L."/>
            <person name="Alfaro M."/>
            <person name="Sun H."/>
            <person name="Tritt A."/>
            <person name="Yoshinaga Y."/>
            <person name="Zwiers L.-H."/>
            <person name="Turgeon B."/>
            <person name="Goodwin S."/>
            <person name="Spatafora J."/>
            <person name="Crous P."/>
            <person name="Grigoriev I."/>
        </authorList>
    </citation>
    <scope>NUCLEOTIDE SEQUENCE</scope>
    <source>
        <strain evidence="5">CBS 130266</strain>
    </source>
</reference>
<feature type="compositionally biased region" description="Low complexity" evidence="4">
    <location>
        <begin position="8"/>
        <end position="17"/>
    </location>
</feature>
<evidence type="ECO:0000256" key="4">
    <source>
        <dbReference type="SAM" id="MobiDB-lite"/>
    </source>
</evidence>
<evidence type="ECO:0000256" key="2">
    <source>
        <dbReference type="ARBA" id="ARBA00022737"/>
    </source>
</evidence>